<evidence type="ECO:0000313" key="2">
    <source>
        <dbReference type="Proteomes" id="UP001152300"/>
    </source>
</evidence>
<protein>
    <submittedName>
        <fullName evidence="1">Uncharacterized protein</fullName>
    </submittedName>
</protein>
<keyword evidence="2" id="KW-1185">Reference proteome</keyword>
<proteinExistence type="predicted"/>
<dbReference type="EMBL" id="JAPEIS010000001">
    <property type="protein sequence ID" value="KAJ8070485.1"/>
    <property type="molecule type" value="Genomic_DNA"/>
</dbReference>
<organism evidence="1 2">
    <name type="scientific">Sclerotinia nivalis</name>
    <dbReference type="NCBI Taxonomy" id="352851"/>
    <lineage>
        <taxon>Eukaryota</taxon>
        <taxon>Fungi</taxon>
        <taxon>Dikarya</taxon>
        <taxon>Ascomycota</taxon>
        <taxon>Pezizomycotina</taxon>
        <taxon>Leotiomycetes</taxon>
        <taxon>Helotiales</taxon>
        <taxon>Sclerotiniaceae</taxon>
        <taxon>Sclerotinia</taxon>
    </lineage>
</organism>
<dbReference type="Proteomes" id="UP001152300">
    <property type="component" value="Unassembled WGS sequence"/>
</dbReference>
<reference evidence="1" key="1">
    <citation type="submission" date="2022-11" db="EMBL/GenBank/DDBJ databases">
        <title>Genome Resource of Sclerotinia nivalis Strain SnTB1, a Plant Pathogen Isolated from American Ginseng.</title>
        <authorList>
            <person name="Fan S."/>
        </authorList>
    </citation>
    <scope>NUCLEOTIDE SEQUENCE</scope>
    <source>
        <strain evidence="1">SnTB1</strain>
    </source>
</reference>
<sequence>MKKAFPQMCFEQRITELLVRQVLCADLKTTIIKVQRSTDSVSDQAIVLRIYSLGEEIVKTAEIVTNSSGAFVGLELRSGNLWSCGIHSPNHQPSTCKSCHKHGKESSEHWQLLS</sequence>
<gene>
    <name evidence="1" type="ORF">OCU04_000859</name>
</gene>
<accession>A0A9X0DQ74</accession>
<name>A0A9X0DQ74_9HELO</name>
<dbReference type="AlphaFoldDB" id="A0A9X0DQ74"/>
<evidence type="ECO:0000313" key="1">
    <source>
        <dbReference type="EMBL" id="KAJ8070485.1"/>
    </source>
</evidence>
<comment type="caution">
    <text evidence="1">The sequence shown here is derived from an EMBL/GenBank/DDBJ whole genome shotgun (WGS) entry which is preliminary data.</text>
</comment>